<keyword evidence="3" id="KW-0732">Signal</keyword>
<dbReference type="EMBL" id="CP046620">
    <property type="protein sequence ID" value="QHQ33670.1"/>
    <property type="molecule type" value="Genomic_DNA"/>
</dbReference>
<dbReference type="InterPro" id="IPR023346">
    <property type="entry name" value="Lysozyme-like_dom_sf"/>
</dbReference>
<dbReference type="Pfam" id="PF01464">
    <property type="entry name" value="SLT"/>
    <property type="match status" value="1"/>
</dbReference>
<evidence type="ECO:0000259" key="4">
    <source>
        <dbReference type="Pfam" id="PF01464"/>
    </source>
</evidence>
<dbReference type="SUPFAM" id="SSF53955">
    <property type="entry name" value="Lysozyme-like"/>
    <property type="match status" value="1"/>
</dbReference>
<organism evidence="5 6">
    <name type="scientific">Algicella marina</name>
    <dbReference type="NCBI Taxonomy" id="2683284"/>
    <lineage>
        <taxon>Bacteria</taxon>
        <taxon>Pseudomonadati</taxon>
        <taxon>Pseudomonadota</taxon>
        <taxon>Alphaproteobacteria</taxon>
        <taxon>Rhodobacterales</taxon>
        <taxon>Paracoccaceae</taxon>
        <taxon>Algicella</taxon>
    </lineage>
</organism>
<sequence length="283" mass="29909">MITALSAAVLVAAPVAAQEPGADGASSSFTFKRVKPPKAGARKLINIQVEEKVVPKRELEHVLELPDQRDPEGPTVARLPDTSDSHKWFWGQMSPRLADAGYGKMAQALRVLAQNPGDSVRITPDEATIARIVRDFGGDILKATVGTEISPALVVAVIATESAGRPKAKSSAGARGLMQLMPATAERFGVSKVEDPAENISGGVKYLAFLLDRFKGDALLALAGYNAGEGAVDKAAGVPDYRETRGYVPKVVAAWGLARQACLTPPNRATDGCLFRGLQVARN</sequence>
<accession>A0A6P1SVI6</accession>
<dbReference type="Proteomes" id="UP000464495">
    <property type="component" value="Chromosome"/>
</dbReference>
<dbReference type="RefSeq" id="WP_161860248.1">
    <property type="nucleotide sequence ID" value="NZ_CP046620.1"/>
</dbReference>
<feature type="signal peptide" evidence="3">
    <location>
        <begin position="1"/>
        <end position="17"/>
    </location>
</feature>
<dbReference type="PANTHER" id="PTHR37423:SF2">
    <property type="entry name" value="MEMBRANE-BOUND LYTIC MUREIN TRANSGLYCOSYLASE C"/>
    <property type="match status" value="1"/>
</dbReference>
<evidence type="ECO:0000256" key="3">
    <source>
        <dbReference type="SAM" id="SignalP"/>
    </source>
</evidence>
<protein>
    <submittedName>
        <fullName evidence="5">Transglycosylase SLT domain-containing protein</fullName>
    </submittedName>
</protein>
<dbReference type="InterPro" id="IPR000189">
    <property type="entry name" value="Transglyc_AS"/>
</dbReference>
<comment type="similarity">
    <text evidence="1">Belongs to the transglycosylase Slt family.</text>
</comment>
<evidence type="ECO:0000313" key="6">
    <source>
        <dbReference type="Proteomes" id="UP000464495"/>
    </source>
</evidence>
<dbReference type="AlphaFoldDB" id="A0A6P1SVI6"/>
<reference evidence="5 6" key="1">
    <citation type="submission" date="2019-12" db="EMBL/GenBank/DDBJ databases">
        <title>Complete genome sequence of Algicella marina strain 9Alg 56(T) isolated from the red alga Tichocarpus crinitus.</title>
        <authorList>
            <person name="Kim S.-G."/>
            <person name="Nedashkovskaya O.I."/>
        </authorList>
    </citation>
    <scope>NUCLEOTIDE SEQUENCE [LARGE SCALE GENOMIC DNA]</scope>
    <source>
        <strain evidence="5 6">9Alg 56</strain>
    </source>
</reference>
<comment type="similarity">
    <text evidence="2">Belongs to the virb1 family.</text>
</comment>
<keyword evidence="6" id="KW-1185">Reference proteome</keyword>
<feature type="domain" description="Transglycosylase SLT" evidence="4">
    <location>
        <begin position="141"/>
        <end position="237"/>
    </location>
</feature>
<dbReference type="GO" id="GO:0008933">
    <property type="term" value="F:peptidoglycan lytic transglycosylase activity"/>
    <property type="evidence" value="ECO:0007669"/>
    <property type="project" value="InterPro"/>
</dbReference>
<proteinExistence type="inferred from homology"/>
<dbReference type="PROSITE" id="PS00922">
    <property type="entry name" value="TRANSGLYCOSYLASE"/>
    <property type="match status" value="1"/>
</dbReference>
<name>A0A6P1SVI6_9RHOB</name>
<evidence type="ECO:0000256" key="2">
    <source>
        <dbReference type="ARBA" id="ARBA00009387"/>
    </source>
</evidence>
<gene>
    <name evidence="5" type="ORF">GO499_00005</name>
</gene>
<dbReference type="PANTHER" id="PTHR37423">
    <property type="entry name" value="SOLUBLE LYTIC MUREIN TRANSGLYCOSYLASE-RELATED"/>
    <property type="match status" value="1"/>
</dbReference>
<dbReference type="InterPro" id="IPR008258">
    <property type="entry name" value="Transglycosylase_SLT_dom_1"/>
</dbReference>
<evidence type="ECO:0000256" key="1">
    <source>
        <dbReference type="ARBA" id="ARBA00007734"/>
    </source>
</evidence>
<dbReference type="Gene3D" id="1.10.530.10">
    <property type="match status" value="1"/>
</dbReference>
<feature type="chain" id="PRO_5026739090" evidence="3">
    <location>
        <begin position="18"/>
        <end position="283"/>
    </location>
</feature>
<evidence type="ECO:0000313" key="5">
    <source>
        <dbReference type="EMBL" id="QHQ33670.1"/>
    </source>
</evidence>
<dbReference type="KEGG" id="amaq:GO499_00005"/>
<dbReference type="CDD" id="cd00254">
    <property type="entry name" value="LT-like"/>
    <property type="match status" value="1"/>
</dbReference>
<dbReference type="GO" id="GO:0000270">
    <property type="term" value="P:peptidoglycan metabolic process"/>
    <property type="evidence" value="ECO:0007669"/>
    <property type="project" value="InterPro"/>
</dbReference>
<dbReference type="GO" id="GO:0016020">
    <property type="term" value="C:membrane"/>
    <property type="evidence" value="ECO:0007669"/>
    <property type="project" value="InterPro"/>
</dbReference>